<dbReference type="SUPFAM" id="SSF56712">
    <property type="entry name" value="Prokaryotic type I DNA topoisomerase"/>
    <property type="match status" value="1"/>
</dbReference>
<evidence type="ECO:0000256" key="12">
    <source>
        <dbReference type="ARBA" id="ARBA00031985"/>
    </source>
</evidence>
<keyword evidence="4" id="KW-0479">Metal-binding</keyword>
<evidence type="ECO:0000256" key="7">
    <source>
        <dbReference type="ARBA" id="ARBA00022842"/>
    </source>
</evidence>
<dbReference type="PROSITE" id="PS52039">
    <property type="entry name" value="TOPO_IA_2"/>
    <property type="match status" value="1"/>
</dbReference>
<comment type="similarity">
    <text evidence="2">Belongs to the type IA topoisomerase family.</text>
</comment>
<dbReference type="InterPro" id="IPR000380">
    <property type="entry name" value="Topo_IA"/>
</dbReference>
<organism evidence="17">
    <name type="scientific">bioreactor metagenome</name>
    <dbReference type="NCBI Taxonomy" id="1076179"/>
    <lineage>
        <taxon>unclassified sequences</taxon>
        <taxon>metagenomes</taxon>
        <taxon>ecological metagenomes</taxon>
    </lineage>
</organism>
<dbReference type="InterPro" id="IPR013824">
    <property type="entry name" value="Topo_IA_cen_sub1"/>
</dbReference>
<evidence type="ECO:0000256" key="3">
    <source>
        <dbReference type="ARBA" id="ARBA00012891"/>
    </source>
</evidence>
<reference evidence="17" key="1">
    <citation type="submission" date="2019-08" db="EMBL/GenBank/DDBJ databases">
        <authorList>
            <person name="Kucharzyk K."/>
            <person name="Murdoch R.W."/>
            <person name="Higgins S."/>
            <person name="Loffler F."/>
        </authorList>
    </citation>
    <scope>NUCLEOTIDE SEQUENCE</scope>
</reference>
<evidence type="ECO:0000256" key="5">
    <source>
        <dbReference type="ARBA" id="ARBA00022771"/>
    </source>
</evidence>
<dbReference type="GO" id="GO:0006265">
    <property type="term" value="P:DNA topological change"/>
    <property type="evidence" value="ECO:0007669"/>
    <property type="project" value="InterPro"/>
</dbReference>
<evidence type="ECO:0000256" key="1">
    <source>
        <dbReference type="ARBA" id="ARBA00000213"/>
    </source>
</evidence>
<dbReference type="Gene3D" id="1.10.290.10">
    <property type="entry name" value="Topoisomerase I, domain 4"/>
    <property type="match status" value="1"/>
</dbReference>
<dbReference type="GO" id="GO:0005694">
    <property type="term" value="C:chromosome"/>
    <property type="evidence" value="ECO:0007669"/>
    <property type="project" value="InterPro"/>
</dbReference>
<feature type="domain" description="Toprim" evidence="15">
    <location>
        <begin position="3"/>
        <end position="113"/>
    </location>
</feature>
<feature type="domain" description="Topo IA-type catalytic" evidence="16">
    <location>
        <begin position="129"/>
        <end position="559"/>
    </location>
</feature>
<keyword evidence="5" id="KW-0863">Zinc-finger</keyword>
<keyword evidence="7" id="KW-0460">Magnesium</keyword>
<evidence type="ECO:0000256" key="8">
    <source>
        <dbReference type="ARBA" id="ARBA00023029"/>
    </source>
</evidence>
<evidence type="ECO:0000256" key="14">
    <source>
        <dbReference type="ARBA" id="ARBA00032877"/>
    </source>
</evidence>
<comment type="caution">
    <text evidence="17">The sequence shown here is derived from an EMBL/GenBank/DDBJ whole genome shotgun (WGS) entry which is preliminary data.</text>
</comment>
<evidence type="ECO:0000256" key="13">
    <source>
        <dbReference type="ARBA" id="ARBA00032235"/>
    </source>
</evidence>
<evidence type="ECO:0000259" key="15">
    <source>
        <dbReference type="PROSITE" id="PS50880"/>
    </source>
</evidence>
<dbReference type="CDD" id="cd03363">
    <property type="entry name" value="TOPRIM_TopoIA_TopoI"/>
    <property type="match status" value="1"/>
</dbReference>
<dbReference type="Gene3D" id="1.10.460.10">
    <property type="entry name" value="Topoisomerase I, domain 2"/>
    <property type="match status" value="1"/>
</dbReference>
<dbReference type="InterPro" id="IPR005733">
    <property type="entry name" value="TopoI_bac-type"/>
</dbReference>
<dbReference type="InterPro" id="IPR013498">
    <property type="entry name" value="Topo_IA_Znf"/>
</dbReference>
<keyword evidence="6" id="KW-0862">Zinc</keyword>
<accession>A0A644TJ05</accession>
<dbReference type="PROSITE" id="PS00396">
    <property type="entry name" value="TOPO_IA_1"/>
    <property type="match status" value="1"/>
</dbReference>
<dbReference type="NCBIfam" id="TIGR01051">
    <property type="entry name" value="topA_bact"/>
    <property type="match status" value="1"/>
</dbReference>
<dbReference type="InterPro" id="IPR023406">
    <property type="entry name" value="Topo_IA_AS"/>
</dbReference>
<evidence type="ECO:0000256" key="10">
    <source>
        <dbReference type="ARBA" id="ARBA00023235"/>
    </source>
</evidence>
<dbReference type="InterPro" id="IPR003602">
    <property type="entry name" value="Topo_IA_DNA-bd_dom"/>
</dbReference>
<dbReference type="HAMAP" id="MF_00952">
    <property type="entry name" value="Topoisom_1_prok"/>
    <property type="match status" value="1"/>
</dbReference>
<dbReference type="GO" id="GO:0003677">
    <property type="term" value="F:DNA binding"/>
    <property type="evidence" value="ECO:0007669"/>
    <property type="project" value="UniProtKB-KW"/>
</dbReference>
<proteinExistence type="inferred from homology"/>
<evidence type="ECO:0000256" key="4">
    <source>
        <dbReference type="ARBA" id="ARBA00022723"/>
    </source>
</evidence>
<dbReference type="SMART" id="SM00436">
    <property type="entry name" value="TOP1Bc"/>
    <property type="match status" value="1"/>
</dbReference>
<name>A0A644TJ05_9ZZZZ</name>
<dbReference type="CDD" id="cd00186">
    <property type="entry name" value="TOP1Ac"/>
    <property type="match status" value="1"/>
</dbReference>
<keyword evidence="9" id="KW-0238">DNA-binding</keyword>
<dbReference type="InterPro" id="IPR013497">
    <property type="entry name" value="Topo_IA_cen"/>
</dbReference>
<dbReference type="Gene3D" id="3.30.65.10">
    <property type="entry name" value="Bacterial Topoisomerase I, domain 1"/>
    <property type="match status" value="2"/>
</dbReference>
<dbReference type="InterPro" id="IPR013825">
    <property type="entry name" value="Topo_IA_cen_sub2"/>
</dbReference>
<evidence type="ECO:0000256" key="2">
    <source>
        <dbReference type="ARBA" id="ARBA00009446"/>
    </source>
</evidence>
<dbReference type="EMBL" id="VSSQ01000035">
    <property type="protein sequence ID" value="MPL66995.1"/>
    <property type="molecule type" value="Genomic_DNA"/>
</dbReference>
<dbReference type="GO" id="GO:0003917">
    <property type="term" value="F:DNA topoisomerase type I (single strand cut, ATP-independent) activity"/>
    <property type="evidence" value="ECO:0007669"/>
    <property type="project" value="UniProtKB-EC"/>
</dbReference>
<dbReference type="InterPro" id="IPR034149">
    <property type="entry name" value="TOPRIM_TopoI"/>
</dbReference>
<dbReference type="Pfam" id="PF01131">
    <property type="entry name" value="Topoisom_bac"/>
    <property type="match status" value="1"/>
</dbReference>
<comment type="catalytic activity">
    <reaction evidence="1">
        <text>ATP-independent breakage of single-stranded DNA, followed by passage and rejoining.</text>
        <dbReference type="EC" id="5.6.2.1"/>
    </reaction>
</comment>
<dbReference type="Gene3D" id="3.40.50.140">
    <property type="match status" value="1"/>
</dbReference>
<dbReference type="Pfam" id="PF01396">
    <property type="entry name" value="Zn_ribbon_Top1"/>
    <property type="match status" value="3"/>
</dbReference>
<gene>
    <name evidence="17" type="primary">topA_9</name>
    <name evidence="17" type="ORF">SDC9_12684</name>
</gene>
<dbReference type="PROSITE" id="PS50880">
    <property type="entry name" value="TOPRIM"/>
    <property type="match status" value="1"/>
</dbReference>
<dbReference type="SMART" id="SM00437">
    <property type="entry name" value="TOP1Ac"/>
    <property type="match status" value="1"/>
</dbReference>
<dbReference type="InterPro" id="IPR006171">
    <property type="entry name" value="TOPRIM_dom"/>
</dbReference>
<dbReference type="SMART" id="SM00493">
    <property type="entry name" value="TOPRIM"/>
    <property type="match status" value="1"/>
</dbReference>
<dbReference type="Gene3D" id="2.70.20.10">
    <property type="entry name" value="Topoisomerase I, domain 3"/>
    <property type="match status" value="1"/>
</dbReference>
<evidence type="ECO:0000256" key="11">
    <source>
        <dbReference type="ARBA" id="ARBA00030003"/>
    </source>
</evidence>
<keyword evidence="10 17" id="KW-0413">Isomerase</keyword>
<dbReference type="GO" id="GO:0008270">
    <property type="term" value="F:zinc ion binding"/>
    <property type="evidence" value="ECO:0007669"/>
    <property type="project" value="UniProtKB-KW"/>
</dbReference>
<dbReference type="SUPFAM" id="SSF57783">
    <property type="entry name" value="Zinc beta-ribbon"/>
    <property type="match status" value="2"/>
</dbReference>
<dbReference type="PRINTS" id="PR00417">
    <property type="entry name" value="PRTPISMRASEI"/>
</dbReference>
<dbReference type="InterPro" id="IPR028612">
    <property type="entry name" value="Topoisom_1_IA"/>
</dbReference>
<protein>
    <recommendedName>
        <fullName evidence="3">DNA topoisomerase</fullName>
        <ecNumber evidence="3">5.6.2.1</ecNumber>
    </recommendedName>
    <alternativeName>
        <fullName evidence="14">Omega-protein</fullName>
    </alternativeName>
    <alternativeName>
        <fullName evidence="13">Relaxing enzyme</fullName>
    </alternativeName>
    <alternativeName>
        <fullName evidence="11">Swivelase</fullName>
    </alternativeName>
    <alternativeName>
        <fullName evidence="12">Untwisting enzyme</fullName>
    </alternativeName>
</protein>
<dbReference type="AlphaFoldDB" id="A0A644TJ05"/>
<dbReference type="InterPro" id="IPR013826">
    <property type="entry name" value="Topo_IA_cen_sub3"/>
</dbReference>
<dbReference type="Pfam" id="PF01751">
    <property type="entry name" value="Toprim"/>
    <property type="match status" value="1"/>
</dbReference>
<dbReference type="PANTHER" id="PTHR42785:SF1">
    <property type="entry name" value="DNA TOPOISOMERASE"/>
    <property type="match status" value="1"/>
</dbReference>
<evidence type="ECO:0000313" key="17">
    <source>
        <dbReference type="EMBL" id="MPL66995.1"/>
    </source>
</evidence>
<sequence>MTKNLVIVESPTKSKTIEKFLGKNYTVRASMGHLRDLPKSQFGVNIEENFEPKYINIRGKGDLIKELRSLAKKADKIYLATDPDREGEAIAWHLGHILGVDPKDKCRIEFHEITSKAIKEALKHPQAIDMDKVDAQQARRILDRIVGYKLSPLLWRKVRKGLSAGRVQSVAVKIICDRQKEIDSFISEEYWTTSVTLHEKGKATKFEAEVTKISGKKLVIKNKSEAAKVVKDLKAATYQVKDSSVKDRERKAAAPFTTSSLQQEAVRKLNFTTKKTMMVAQQLYEGVNVGKEGSVGLITYMRTDSVHLADSAIAEIRNYVEAEYGKSYVPAKINVFSSKKNAQEAHEAIRPTSVLRTPYSIAAFLTKDQLKLYSLIWNRGVASQMSNSVSEVTALVISGGKYELRASGSTIKFDGFLKLSDKKEVAEEKTKKVPHLKIGVNLEVAKVNDAVQHFTEPPAYFTEATLVKELEDKGIGRPSTYSPIIQTILARGYIAKDGKKLMPTDLGVVTHDLLIQYFKDFIDVPFSAHLENELDAVGEHKADKNEVLAEFYGPFAKALDIADKEIPIVELPVIVTDIPCEKCGRMLVVKDGRHGKFLACPGFPDCRNTKPILNKIGVKCPECGGDIIERKSKTRRIFYGCSNYPKCHFTSWDKPLDSTCPKCGSIQVERTDRLGKKLVHCSNEECELNSTKKKKDKEV</sequence>
<dbReference type="InterPro" id="IPR003601">
    <property type="entry name" value="Topo_IA_2"/>
</dbReference>
<evidence type="ECO:0000256" key="6">
    <source>
        <dbReference type="ARBA" id="ARBA00022833"/>
    </source>
</evidence>
<keyword evidence="8" id="KW-0799">Topoisomerase</keyword>
<evidence type="ECO:0000259" key="16">
    <source>
        <dbReference type="PROSITE" id="PS52039"/>
    </source>
</evidence>
<dbReference type="EC" id="5.6.2.1" evidence="3"/>
<evidence type="ECO:0000256" key="9">
    <source>
        <dbReference type="ARBA" id="ARBA00023125"/>
    </source>
</evidence>
<dbReference type="InterPro" id="IPR023405">
    <property type="entry name" value="Topo_IA_core_domain"/>
</dbReference>
<dbReference type="PANTHER" id="PTHR42785">
    <property type="entry name" value="DNA TOPOISOMERASE, TYPE IA, CORE"/>
    <property type="match status" value="1"/>
</dbReference>